<feature type="region of interest" description="Disordered" evidence="1">
    <location>
        <begin position="214"/>
        <end position="294"/>
    </location>
</feature>
<keyword evidence="3" id="KW-1185">Reference proteome</keyword>
<feature type="compositionally biased region" description="Pro residues" evidence="1">
    <location>
        <begin position="31"/>
        <end position="42"/>
    </location>
</feature>
<evidence type="ECO:0000313" key="3">
    <source>
        <dbReference type="Proteomes" id="UP001179361"/>
    </source>
</evidence>
<sequence>MKSQLLEDMVDSQSSLSTPLNRRRGPAATPAAPPPPVPPAPPVQGADARARAGVWRARAPQSSSLWRPRPRPPAQQAVPAEPQPDPLFADTTLRNPEPSLAEPDIASFSSRTPDWAAPLERDTIPWTERWGRKALGWSVALAGVVALAGAGAWMVRETQVESSLAVVAGHSPAPVQPAAPALPRPLPYEPPPLRMLPPEALVVAAPEPAPPARIVEPAVAPPAPRPAAKKPAARPTPQRRVAAAPVKRDKPAARKPAPPKGPSERVLARALADAQRSRQESLARPNAAEEASGPLSETLRLCRAAGYHASACMKRGCAATRFGLVCKG</sequence>
<protein>
    <submittedName>
        <fullName evidence="2">Uncharacterized protein</fullName>
    </submittedName>
</protein>
<feature type="compositionally biased region" description="Polar residues" evidence="1">
    <location>
        <begin position="11"/>
        <end position="20"/>
    </location>
</feature>
<dbReference type="RefSeq" id="WP_231060367.1">
    <property type="nucleotide sequence ID" value="NZ_JAJNOC010000010.1"/>
</dbReference>
<comment type="caution">
    <text evidence="2">The sequence shown here is derived from an EMBL/GenBank/DDBJ whole genome shotgun (WGS) entry which is preliminary data.</text>
</comment>
<evidence type="ECO:0000313" key="2">
    <source>
        <dbReference type="EMBL" id="MCD2519093.1"/>
    </source>
</evidence>
<proteinExistence type="predicted"/>
<dbReference type="EMBL" id="JAJNOC010000010">
    <property type="protein sequence ID" value="MCD2519093.1"/>
    <property type="molecule type" value="Genomic_DNA"/>
</dbReference>
<organism evidence="2 3">
    <name type="scientific">Massilia phyllostachyos</name>
    <dbReference type="NCBI Taxonomy" id="2898585"/>
    <lineage>
        <taxon>Bacteria</taxon>
        <taxon>Pseudomonadati</taxon>
        <taxon>Pseudomonadota</taxon>
        <taxon>Betaproteobacteria</taxon>
        <taxon>Burkholderiales</taxon>
        <taxon>Oxalobacteraceae</taxon>
        <taxon>Telluria group</taxon>
        <taxon>Massilia</taxon>
    </lineage>
</organism>
<reference evidence="2" key="1">
    <citation type="submission" date="2021-11" db="EMBL/GenBank/DDBJ databases">
        <title>The complete genome of Massilia sp sp. G4R7.</title>
        <authorList>
            <person name="Liu L."/>
            <person name="Yue J."/>
            <person name="Yuan J."/>
            <person name="Yang F."/>
            <person name="Li L."/>
        </authorList>
    </citation>
    <scope>NUCLEOTIDE SEQUENCE</scope>
    <source>
        <strain evidence="2">G4R7</strain>
    </source>
</reference>
<accession>A0ABS8QC33</accession>
<feature type="compositionally biased region" description="Low complexity" evidence="1">
    <location>
        <begin position="233"/>
        <end position="245"/>
    </location>
</feature>
<dbReference type="Proteomes" id="UP001179361">
    <property type="component" value="Unassembled WGS sequence"/>
</dbReference>
<evidence type="ECO:0000256" key="1">
    <source>
        <dbReference type="SAM" id="MobiDB-lite"/>
    </source>
</evidence>
<feature type="region of interest" description="Disordered" evidence="1">
    <location>
        <begin position="1"/>
        <end position="111"/>
    </location>
</feature>
<gene>
    <name evidence="2" type="ORF">LQ564_22585</name>
</gene>
<name>A0ABS8QC33_9BURK</name>